<dbReference type="SMART" id="SM00380">
    <property type="entry name" value="AP2"/>
    <property type="match status" value="1"/>
</dbReference>
<keyword evidence="11" id="KW-1185">Reference proteome</keyword>
<gene>
    <name evidence="9" type="ORF">CQW23_04452</name>
    <name evidence="10" type="ORF">CQW23_04480</name>
    <name evidence="8" type="ORF">CQW23_35731</name>
</gene>
<dbReference type="STRING" id="33114.A0A2G2XET6"/>
<organism evidence="10 11">
    <name type="scientific">Capsicum baccatum</name>
    <name type="common">Peruvian pepper</name>
    <dbReference type="NCBI Taxonomy" id="33114"/>
    <lineage>
        <taxon>Eukaryota</taxon>
        <taxon>Viridiplantae</taxon>
        <taxon>Streptophyta</taxon>
        <taxon>Embryophyta</taxon>
        <taxon>Tracheophyta</taxon>
        <taxon>Spermatophyta</taxon>
        <taxon>Magnoliopsida</taxon>
        <taxon>eudicotyledons</taxon>
        <taxon>Gunneridae</taxon>
        <taxon>Pentapetalae</taxon>
        <taxon>asterids</taxon>
        <taxon>lamiids</taxon>
        <taxon>Solanales</taxon>
        <taxon>Solanaceae</taxon>
        <taxon>Solanoideae</taxon>
        <taxon>Capsiceae</taxon>
        <taxon>Capsicum</taxon>
    </lineage>
</organism>
<evidence type="ECO:0000256" key="4">
    <source>
        <dbReference type="ARBA" id="ARBA00023125"/>
    </source>
</evidence>
<dbReference type="CDD" id="cd00018">
    <property type="entry name" value="AP2"/>
    <property type="match status" value="1"/>
</dbReference>
<evidence type="ECO:0000256" key="6">
    <source>
        <dbReference type="ARBA" id="ARBA00023242"/>
    </source>
</evidence>
<name>A0A2G2XET6_CAPBA</name>
<feature type="domain" description="AP2/ERF" evidence="7">
    <location>
        <begin position="23"/>
        <end position="80"/>
    </location>
</feature>
<dbReference type="PANTHER" id="PTHR31677:SF212">
    <property type="entry name" value="ETHYLENE-RESPONSIVE TRANSCRIPTION FACTOR 8"/>
    <property type="match status" value="1"/>
</dbReference>
<evidence type="ECO:0000256" key="5">
    <source>
        <dbReference type="ARBA" id="ARBA00023163"/>
    </source>
</evidence>
<dbReference type="EMBL" id="MLFT02000002">
    <property type="protein sequence ID" value="PHT55966.1"/>
    <property type="molecule type" value="Genomic_DNA"/>
</dbReference>
<keyword evidence="6" id="KW-0539">Nucleus</keyword>
<evidence type="ECO:0000259" key="7">
    <source>
        <dbReference type="PROSITE" id="PS51032"/>
    </source>
</evidence>
<dbReference type="InterPro" id="IPR016177">
    <property type="entry name" value="DNA-bd_dom_sf"/>
</dbReference>
<dbReference type="OrthoDB" id="1216434at2759"/>
<dbReference type="PROSITE" id="PS51032">
    <property type="entry name" value="AP2_ERF"/>
    <property type="match status" value="1"/>
</dbReference>
<dbReference type="AlphaFoldDB" id="A0A2G2XET6"/>
<dbReference type="InterPro" id="IPR001471">
    <property type="entry name" value="AP2/ERF_dom"/>
</dbReference>
<dbReference type="GO" id="GO:0003700">
    <property type="term" value="F:DNA-binding transcription factor activity"/>
    <property type="evidence" value="ECO:0007669"/>
    <property type="project" value="InterPro"/>
</dbReference>
<keyword evidence="4" id="KW-0238">DNA-binding</keyword>
<dbReference type="SUPFAM" id="SSF54171">
    <property type="entry name" value="DNA-binding domain"/>
    <property type="match status" value="1"/>
</dbReference>
<dbReference type="GO" id="GO:0003677">
    <property type="term" value="F:DNA binding"/>
    <property type="evidence" value="ECO:0007669"/>
    <property type="project" value="UniProtKB-KW"/>
</dbReference>
<evidence type="ECO:0000313" key="10">
    <source>
        <dbReference type="EMBL" id="PHT55994.1"/>
    </source>
</evidence>
<comment type="subcellular location">
    <subcellularLocation>
        <location evidence="1">Nucleus</location>
    </subcellularLocation>
</comment>
<protein>
    <submittedName>
        <fullName evidence="8">Ethylene-responsive transcription factor 4</fullName>
    </submittedName>
</protein>
<dbReference type="PANTHER" id="PTHR31677">
    <property type="entry name" value="AP2 DOMAIN CLASS TRANSCRIPTION FACTOR"/>
    <property type="match status" value="1"/>
</dbReference>
<dbReference type="EMBL" id="MLFT02012417">
    <property type="protein sequence ID" value="PHT24558.1"/>
    <property type="molecule type" value="Genomic_DNA"/>
</dbReference>
<comment type="caution">
    <text evidence="10">The sequence shown here is derived from an EMBL/GenBank/DDBJ whole genome shotgun (WGS) entry which is preliminary data.</text>
</comment>
<accession>A0A2G2XET6</accession>
<dbReference type="GO" id="GO:0009873">
    <property type="term" value="P:ethylene-activated signaling pathway"/>
    <property type="evidence" value="ECO:0007669"/>
    <property type="project" value="UniProtKB-KW"/>
</dbReference>
<sequence>MEQMKNGDATVMATTMILHIEVHYNGVRKIQGRRYAAEIRDPCKKKNVWLGTFDTREQAATAYDAAVRLFHGHKAVTNFLPVIDDNIQSVKDFLEKLHERSAIRPSSQAGNNAVRVSLPNENPVCCLETVDLIGSWSGVQDDQLPATIVEETINLDLISLAPSGSM</sequence>
<keyword evidence="3" id="KW-0805">Transcription regulation</keyword>
<evidence type="ECO:0000313" key="8">
    <source>
        <dbReference type="EMBL" id="PHT24558.1"/>
    </source>
</evidence>
<evidence type="ECO:0000256" key="3">
    <source>
        <dbReference type="ARBA" id="ARBA00023015"/>
    </source>
</evidence>
<evidence type="ECO:0000313" key="9">
    <source>
        <dbReference type="EMBL" id="PHT55966.1"/>
    </source>
</evidence>
<evidence type="ECO:0000256" key="2">
    <source>
        <dbReference type="ARBA" id="ARBA00022745"/>
    </source>
</evidence>
<reference evidence="10 11" key="2">
    <citation type="journal article" date="2017" name="J. Anim. Genet.">
        <title>Multiple reference genome sequences of hot pepper reveal the massive evolution of plant disease resistance genes by retroduplication.</title>
        <authorList>
            <person name="Kim S."/>
            <person name="Park J."/>
            <person name="Yeom S.-I."/>
            <person name="Kim Y.-M."/>
            <person name="Seo E."/>
            <person name="Kim K.-T."/>
            <person name="Kim M.-S."/>
            <person name="Lee J.M."/>
            <person name="Cheong K."/>
            <person name="Shin H.-S."/>
            <person name="Kim S.-B."/>
            <person name="Han K."/>
            <person name="Lee J."/>
            <person name="Park M."/>
            <person name="Lee H.-A."/>
            <person name="Lee H.-Y."/>
            <person name="Lee Y."/>
            <person name="Oh S."/>
            <person name="Lee J.H."/>
            <person name="Choi E."/>
            <person name="Choi E."/>
            <person name="Lee S.E."/>
            <person name="Jeon J."/>
            <person name="Kim H."/>
            <person name="Choi G."/>
            <person name="Song H."/>
            <person name="Lee J."/>
            <person name="Lee S.-C."/>
            <person name="Kwon J.-K."/>
            <person name="Lee H.-Y."/>
            <person name="Koo N."/>
            <person name="Hong Y."/>
            <person name="Kim R.W."/>
            <person name="Kang W.-H."/>
            <person name="Huh J.H."/>
            <person name="Kang B.-C."/>
            <person name="Yang T.-J."/>
            <person name="Lee Y.-H."/>
            <person name="Bennetzen J.L."/>
            <person name="Choi D."/>
        </authorList>
    </citation>
    <scope>NUCLEOTIDE SEQUENCE [LARGE SCALE GENOMIC DNA]</scope>
    <source>
        <strain evidence="10 11">cv. PBC81</strain>
    </source>
</reference>
<evidence type="ECO:0000313" key="11">
    <source>
        <dbReference type="Proteomes" id="UP000224567"/>
    </source>
</evidence>
<dbReference type="Gene3D" id="3.30.730.10">
    <property type="entry name" value="AP2/ERF domain"/>
    <property type="match status" value="1"/>
</dbReference>
<dbReference type="Proteomes" id="UP000224567">
    <property type="component" value="Unassembled WGS sequence"/>
</dbReference>
<keyword evidence="2" id="KW-0936">Ethylene signaling pathway</keyword>
<dbReference type="Pfam" id="PF00847">
    <property type="entry name" value="AP2"/>
    <property type="match status" value="1"/>
</dbReference>
<proteinExistence type="predicted"/>
<dbReference type="EMBL" id="MLFT02000002">
    <property type="protein sequence ID" value="PHT55994.1"/>
    <property type="molecule type" value="Genomic_DNA"/>
</dbReference>
<reference evidence="10 11" key="1">
    <citation type="journal article" date="2017" name="Genome Biol.">
        <title>New reference genome sequences of hot pepper reveal the massive evolution of plant disease-resistance genes by retroduplication.</title>
        <authorList>
            <person name="Kim S."/>
            <person name="Park J."/>
            <person name="Yeom S.I."/>
            <person name="Kim Y.M."/>
            <person name="Seo E."/>
            <person name="Kim K.T."/>
            <person name="Kim M.S."/>
            <person name="Lee J.M."/>
            <person name="Cheong K."/>
            <person name="Shin H.S."/>
            <person name="Kim S.B."/>
            <person name="Han K."/>
            <person name="Lee J."/>
            <person name="Park M."/>
            <person name="Lee H.A."/>
            <person name="Lee H.Y."/>
            <person name="Lee Y."/>
            <person name="Oh S."/>
            <person name="Lee J.H."/>
            <person name="Choi E."/>
            <person name="Choi E."/>
            <person name="Lee S.E."/>
            <person name="Jeon J."/>
            <person name="Kim H."/>
            <person name="Choi G."/>
            <person name="Song H."/>
            <person name="Lee J."/>
            <person name="Lee S.C."/>
            <person name="Kwon J.K."/>
            <person name="Lee H.Y."/>
            <person name="Koo N."/>
            <person name="Hong Y."/>
            <person name="Kim R.W."/>
            <person name="Kang W.H."/>
            <person name="Huh J.H."/>
            <person name="Kang B.C."/>
            <person name="Yang T.J."/>
            <person name="Lee Y.H."/>
            <person name="Bennetzen J.L."/>
            <person name="Choi D."/>
        </authorList>
    </citation>
    <scope>NUCLEOTIDE SEQUENCE [LARGE SCALE GENOMIC DNA]</scope>
    <source>
        <strain evidence="11">cv. PBC81</strain>
        <strain evidence="10">PBC81</strain>
        <tissue evidence="10">Leaf</tissue>
    </source>
</reference>
<evidence type="ECO:0000256" key="1">
    <source>
        <dbReference type="ARBA" id="ARBA00004123"/>
    </source>
</evidence>
<keyword evidence="5" id="KW-0804">Transcription</keyword>
<dbReference type="GO" id="GO:0005634">
    <property type="term" value="C:nucleus"/>
    <property type="evidence" value="ECO:0007669"/>
    <property type="project" value="UniProtKB-SubCell"/>
</dbReference>
<dbReference type="InterPro" id="IPR036955">
    <property type="entry name" value="AP2/ERF_dom_sf"/>
</dbReference>